<dbReference type="PROSITE" id="PS00106">
    <property type="entry name" value="GALACTOKINASE"/>
    <property type="match status" value="1"/>
</dbReference>
<dbReference type="Gene3D" id="1.20.1440.340">
    <property type="match status" value="1"/>
</dbReference>
<dbReference type="GO" id="GO:0005524">
    <property type="term" value="F:ATP binding"/>
    <property type="evidence" value="ECO:0007669"/>
    <property type="project" value="UniProtKB-KW"/>
</dbReference>
<keyword evidence="9" id="KW-0299">Galactose metabolism</keyword>
<dbReference type="UniPathway" id="UPA00214"/>
<evidence type="ECO:0000256" key="9">
    <source>
        <dbReference type="ARBA" id="ARBA00023144"/>
    </source>
</evidence>
<dbReference type="InterPro" id="IPR036554">
    <property type="entry name" value="GHMP_kinase_C_sf"/>
</dbReference>
<dbReference type="PRINTS" id="PR00473">
    <property type="entry name" value="GALCTOKINASE"/>
</dbReference>
<keyword evidence="5" id="KW-0808">Transferase</keyword>
<dbReference type="NCBIfam" id="TIGR00131">
    <property type="entry name" value="gal_kin"/>
    <property type="match status" value="1"/>
</dbReference>
<dbReference type="InterPro" id="IPR019539">
    <property type="entry name" value="GalKase_N"/>
</dbReference>
<keyword evidence="10" id="KW-0119">Carbohydrate metabolism</keyword>
<comment type="caution">
    <text evidence="17">The sequence shown here is derived from an EMBL/GenBank/DDBJ whole genome shotgun (WGS) entry which is preliminary data.</text>
</comment>
<keyword evidence="18" id="KW-1185">Reference proteome</keyword>
<organism evidence="17 18">
    <name type="scientific">Metschnikowia bicuspidata var. bicuspidata NRRL YB-4993</name>
    <dbReference type="NCBI Taxonomy" id="869754"/>
    <lineage>
        <taxon>Eukaryota</taxon>
        <taxon>Fungi</taxon>
        <taxon>Dikarya</taxon>
        <taxon>Ascomycota</taxon>
        <taxon>Saccharomycotina</taxon>
        <taxon>Pichiomycetes</taxon>
        <taxon>Metschnikowiaceae</taxon>
        <taxon>Metschnikowia</taxon>
    </lineage>
</organism>
<dbReference type="SUPFAM" id="SSF55060">
    <property type="entry name" value="GHMP Kinase, C-terminal domain"/>
    <property type="match status" value="1"/>
</dbReference>
<dbReference type="AlphaFoldDB" id="A0A1A0HGW7"/>
<dbReference type="GO" id="GO:0006012">
    <property type="term" value="P:galactose metabolic process"/>
    <property type="evidence" value="ECO:0007669"/>
    <property type="project" value="UniProtKB-UniPathway"/>
</dbReference>
<evidence type="ECO:0000313" key="18">
    <source>
        <dbReference type="Proteomes" id="UP000092555"/>
    </source>
</evidence>
<gene>
    <name evidence="17" type="ORF">METBIDRAFT_63305</name>
</gene>
<evidence type="ECO:0000256" key="6">
    <source>
        <dbReference type="ARBA" id="ARBA00022741"/>
    </source>
</evidence>
<feature type="domain" description="GHMP kinase C-terminal" evidence="15">
    <location>
        <begin position="411"/>
        <end position="485"/>
    </location>
</feature>
<sequence>MVNVPSVLDVSFYSDQKGQESRYASVRQKFSKTFGVSPLFFARAPGRVNLIGEHIDYCHFSVLPMAIEVDVIAAVAPSGTQTITIANTNTKFVTTEIRLPQPADADIPINKDLPLWADYFKCGLVVARNYMRDTGKGNIQTSGAMAGFYALFDGTVPAGGGLSSSAAFCIAATLAVLQVNGVTGISKADLTKITVVCEHYVGLSNGGMDQSASINGEPGKVMLISFKPHLAAVPFALPSTNPETVFLISNSLVTANKTETAPSNYNLRVVEVAVAADIIVHRFGLVVDKDSNIGTATLRGAFDAYFTQTLGKEPWDGTDIDVGISRLQQMLQVVDQMYSDAEKRAGLSVDAAVAKAGAASRADFEHTYLSHFPVRFAKLQIYRRTRHVFSDSMRVLETLREARQFAGDSRGFLQKVGALMDESQVLTRDMNMASTEECDALCEVGRAHGAYGSRVTGAGFGGCVVHVTTADRLQRLRQALVDEYYKRRFPALSEADLAEAIVVSRPAMGACIVYM</sequence>
<keyword evidence="7 17" id="KW-0418">Kinase</keyword>
<dbReference type="GeneID" id="30031305"/>
<name>A0A1A0HGW7_9ASCO</name>
<dbReference type="Pfam" id="PF10509">
    <property type="entry name" value="GalKase_gal_bdg"/>
    <property type="match status" value="1"/>
</dbReference>
<dbReference type="InterPro" id="IPR020568">
    <property type="entry name" value="Ribosomal_Su5_D2-typ_SF"/>
</dbReference>
<dbReference type="RefSeq" id="XP_018713574.1">
    <property type="nucleotide sequence ID" value="XM_018858329.1"/>
</dbReference>
<dbReference type="GO" id="GO:0004335">
    <property type="term" value="F:galactokinase activity"/>
    <property type="evidence" value="ECO:0007669"/>
    <property type="project" value="UniProtKB-EC"/>
</dbReference>
<dbReference type="Pfam" id="PF00288">
    <property type="entry name" value="GHMP_kinases_N"/>
    <property type="match status" value="1"/>
</dbReference>
<dbReference type="Gene3D" id="3.30.230.10">
    <property type="match status" value="1"/>
</dbReference>
<dbReference type="InterPro" id="IPR019741">
    <property type="entry name" value="Galactokinase_CS"/>
</dbReference>
<evidence type="ECO:0000256" key="11">
    <source>
        <dbReference type="ARBA" id="ARBA00029590"/>
    </source>
</evidence>
<evidence type="ECO:0000256" key="1">
    <source>
        <dbReference type="ARBA" id="ARBA00004947"/>
    </source>
</evidence>
<dbReference type="InterPro" id="IPR006206">
    <property type="entry name" value="Mevalonate/galactokinase"/>
</dbReference>
<dbReference type="PROSITE" id="PS00627">
    <property type="entry name" value="GHMP_KINASES_ATP"/>
    <property type="match status" value="1"/>
</dbReference>
<dbReference type="InterPro" id="IPR014721">
    <property type="entry name" value="Ribsml_uS5_D2-typ_fold_subgr"/>
</dbReference>
<evidence type="ECO:0000259" key="15">
    <source>
        <dbReference type="Pfam" id="PF08544"/>
    </source>
</evidence>
<evidence type="ECO:0000259" key="16">
    <source>
        <dbReference type="Pfam" id="PF10509"/>
    </source>
</evidence>
<dbReference type="Proteomes" id="UP000092555">
    <property type="component" value="Unassembled WGS sequence"/>
</dbReference>
<evidence type="ECO:0000256" key="8">
    <source>
        <dbReference type="ARBA" id="ARBA00022840"/>
    </source>
</evidence>
<dbReference type="PIRSF" id="PIRSF000530">
    <property type="entry name" value="Galactokinase"/>
    <property type="match status" value="1"/>
</dbReference>
<evidence type="ECO:0000256" key="7">
    <source>
        <dbReference type="ARBA" id="ARBA00022777"/>
    </source>
</evidence>
<evidence type="ECO:0000256" key="10">
    <source>
        <dbReference type="ARBA" id="ARBA00023277"/>
    </source>
</evidence>
<dbReference type="SUPFAM" id="SSF54211">
    <property type="entry name" value="Ribosomal protein S5 domain 2-like"/>
    <property type="match status" value="1"/>
</dbReference>
<evidence type="ECO:0000313" key="17">
    <source>
        <dbReference type="EMBL" id="OBA23093.1"/>
    </source>
</evidence>
<dbReference type="FunFam" id="3.30.230.10:FF:000056">
    <property type="entry name" value="GAL1p Galactokinase"/>
    <property type="match status" value="1"/>
</dbReference>
<dbReference type="OrthoDB" id="187738at2759"/>
<dbReference type="PRINTS" id="PR00959">
    <property type="entry name" value="MEVGALKINASE"/>
</dbReference>
<dbReference type="Pfam" id="PF08544">
    <property type="entry name" value="GHMP_kinases_C"/>
    <property type="match status" value="1"/>
</dbReference>
<accession>A0A1A0HGW7</accession>
<dbReference type="InterPro" id="IPR006203">
    <property type="entry name" value="GHMP_knse_ATP-bd_CS"/>
</dbReference>
<dbReference type="GO" id="GO:0005829">
    <property type="term" value="C:cytosol"/>
    <property type="evidence" value="ECO:0007669"/>
    <property type="project" value="TreeGrafter"/>
</dbReference>
<evidence type="ECO:0000256" key="5">
    <source>
        <dbReference type="ARBA" id="ARBA00022679"/>
    </source>
</evidence>
<dbReference type="PANTHER" id="PTHR10457">
    <property type="entry name" value="MEVALONATE KINASE/GALACTOKINASE"/>
    <property type="match status" value="1"/>
</dbReference>
<evidence type="ECO:0000256" key="4">
    <source>
        <dbReference type="ARBA" id="ARBA00019487"/>
    </source>
</evidence>
<reference evidence="17 18" key="1">
    <citation type="submission" date="2016-05" db="EMBL/GenBank/DDBJ databases">
        <title>Comparative genomics of biotechnologically important yeasts.</title>
        <authorList>
            <consortium name="DOE Joint Genome Institute"/>
            <person name="Riley R."/>
            <person name="Haridas S."/>
            <person name="Wolfe K.H."/>
            <person name="Lopes M.R."/>
            <person name="Hittinger C.T."/>
            <person name="Goker M."/>
            <person name="Salamov A."/>
            <person name="Wisecaver J."/>
            <person name="Long T.M."/>
            <person name="Aerts A.L."/>
            <person name="Barry K."/>
            <person name="Choi C."/>
            <person name="Clum A."/>
            <person name="Coughlan A.Y."/>
            <person name="Deshpande S."/>
            <person name="Douglass A.P."/>
            <person name="Hanson S.J."/>
            <person name="Klenk H.-P."/>
            <person name="LaButti K."/>
            <person name="Lapidus A."/>
            <person name="Lindquist E."/>
            <person name="Lipzen A."/>
            <person name="Meier-kolthoff J.P."/>
            <person name="Ohm R.A."/>
            <person name="Otillar R.P."/>
            <person name="Pangilinan J."/>
            <person name="Peng Y."/>
            <person name="Rokas A."/>
            <person name="Rosa C.A."/>
            <person name="Scheuner C."/>
            <person name="Sibirny A.A."/>
            <person name="Slot J.C."/>
            <person name="Stielow J.B."/>
            <person name="Sun H."/>
            <person name="Kurtzman C.P."/>
            <person name="Blackwell M."/>
            <person name="Grigoriev I.V."/>
            <person name="Jeffries T.W."/>
        </authorList>
    </citation>
    <scope>NUCLEOTIDE SEQUENCE [LARGE SCALE GENOMIC DNA]</scope>
    <source>
        <strain evidence="17 18">NRRL YB-4993</strain>
    </source>
</reference>
<evidence type="ECO:0000256" key="13">
    <source>
        <dbReference type="ARBA" id="ARBA00055546"/>
    </source>
</evidence>
<evidence type="ECO:0000259" key="14">
    <source>
        <dbReference type="Pfam" id="PF00288"/>
    </source>
</evidence>
<dbReference type="EMBL" id="LXTC01000001">
    <property type="protein sequence ID" value="OBA23093.1"/>
    <property type="molecule type" value="Genomic_DNA"/>
</dbReference>
<dbReference type="STRING" id="869754.A0A1A0HGW7"/>
<dbReference type="InterPro" id="IPR006204">
    <property type="entry name" value="GHMP_kinase_N_dom"/>
</dbReference>
<comment type="similarity">
    <text evidence="2">Belongs to the GHMP kinase family. GalK subfamily.</text>
</comment>
<feature type="domain" description="Galactokinase N-terminal" evidence="16">
    <location>
        <begin position="28"/>
        <end position="77"/>
    </location>
</feature>
<dbReference type="PANTHER" id="PTHR10457:SF7">
    <property type="entry name" value="GALACTOKINASE-RELATED"/>
    <property type="match status" value="1"/>
</dbReference>
<protein>
    <recommendedName>
        <fullName evidence="4">Galactokinase</fullName>
        <ecNumber evidence="3">2.7.1.6</ecNumber>
    </recommendedName>
    <alternativeName>
        <fullName evidence="11">Galactose kinase</fullName>
    </alternativeName>
</protein>
<dbReference type="InterPro" id="IPR013750">
    <property type="entry name" value="GHMP_kinase_C_dom"/>
</dbReference>
<proteinExistence type="inferred from homology"/>
<evidence type="ECO:0000256" key="2">
    <source>
        <dbReference type="ARBA" id="ARBA00006566"/>
    </source>
</evidence>
<dbReference type="EC" id="2.7.1.6" evidence="3"/>
<dbReference type="GO" id="GO:0000411">
    <property type="term" value="P:positive regulation of transcription by galactose"/>
    <property type="evidence" value="ECO:0007669"/>
    <property type="project" value="UniProtKB-ARBA"/>
</dbReference>
<keyword evidence="6" id="KW-0547">Nucleotide-binding</keyword>
<comment type="function">
    <text evidence="13">Galactokinase is a key enzyme in the galactose metabolism where it catalyzes the conversion of alpha-D-galactose to galactose 1-phosphate. Can also induce the transcription of the gal genes in response to the organism being challenged with galactose as the sole source of carbon.</text>
</comment>
<evidence type="ECO:0000256" key="12">
    <source>
        <dbReference type="ARBA" id="ARBA00049538"/>
    </source>
</evidence>
<keyword evidence="8" id="KW-0067">ATP-binding</keyword>
<evidence type="ECO:0000256" key="3">
    <source>
        <dbReference type="ARBA" id="ARBA00012315"/>
    </source>
</evidence>
<feature type="domain" description="GHMP kinase N-terminal" evidence="14">
    <location>
        <begin position="135"/>
        <end position="216"/>
    </location>
</feature>
<dbReference type="FunFam" id="1.20.1440.340:FF:000003">
    <property type="entry name" value="GAL1p Galactokinase"/>
    <property type="match status" value="1"/>
</dbReference>
<dbReference type="InterPro" id="IPR000705">
    <property type="entry name" value="Galactokinase"/>
</dbReference>
<comment type="pathway">
    <text evidence="1">Carbohydrate metabolism; galactose metabolism.</text>
</comment>
<comment type="catalytic activity">
    <reaction evidence="12">
        <text>alpha-D-galactose + ATP = alpha-D-galactose 1-phosphate + ADP + H(+)</text>
        <dbReference type="Rhea" id="RHEA:13553"/>
        <dbReference type="ChEBI" id="CHEBI:15378"/>
        <dbReference type="ChEBI" id="CHEBI:28061"/>
        <dbReference type="ChEBI" id="CHEBI:30616"/>
        <dbReference type="ChEBI" id="CHEBI:58336"/>
        <dbReference type="ChEBI" id="CHEBI:456216"/>
        <dbReference type="EC" id="2.7.1.6"/>
    </reaction>
    <physiologicalReaction direction="left-to-right" evidence="12">
        <dbReference type="Rhea" id="RHEA:13554"/>
    </physiologicalReaction>
</comment>